<protein>
    <submittedName>
        <fullName evidence="1">Uncharacterized protein</fullName>
    </submittedName>
</protein>
<dbReference type="EMBL" id="JACRTJ010000008">
    <property type="protein sequence ID" value="MBC8598308.1"/>
    <property type="molecule type" value="Genomic_DNA"/>
</dbReference>
<reference evidence="1 2" key="1">
    <citation type="submission" date="2020-08" db="EMBL/GenBank/DDBJ databases">
        <title>Genome public.</title>
        <authorList>
            <person name="Liu C."/>
            <person name="Sun Q."/>
        </authorList>
    </citation>
    <scope>NUCLEOTIDE SEQUENCE [LARGE SCALE GENOMIC DNA]</scope>
    <source>
        <strain evidence="1 2">BX10</strain>
    </source>
</reference>
<keyword evidence="2" id="KW-1185">Reference proteome</keyword>
<name>A0ABR7NQB4_9FIRM</name>
<evidence type="ECO:0000313" key="2">
    <source>
        <dbReference type="Proteomes" id="UP000647491"/>
    </source>
</evidence>
<evidence type="ECO:0000313" key="1">
    <source>
        <dbReference type="EMBL" id="MBC8598308.1"/>
    </source>
</evidence>
<dbReference type="RefSeq" id="WP_215653481.1">
    <property type="nucleotide sequence ID" value="NZ_JACRTJ010000008.1"/>
</dbReference>
<gene>
    <name evidence="1" type="ORF">H8708_03535</name>
</gene>
<sequence length="60" mass="6833">MDQKPGKKAENKDEYDVDIQSCSAMDCTGLIPSLPQSFAEVEHYNDLYQFLPEHVSDPEE</sequence>
<accession>A0ABR7NQB4</accession>
<proteinExistence type="predicted"/>
<comment type="caution">
    <text evidence="1">The sequence shown here is derived from an EMBL/GenBank/DDBJ whole genome shotgun (WGS) entry which is preliminary data.</text>
</comment>
<organism evidence="1 2">
    <name type="scientific">Enterocloster hominis</name>
    <name type="common">ex Liu et al. 2021</name>
    <dbReference type="NCBI Taxonomy" id="2763663"/>
    <lineage>
        <taxon>Bacteria</taxon>
        <taxon>Bacillati</taxon>
        <taxon>Bacillota</taxon>
        <taxon>Clostridia</taxon>
        <taxon>Lachnospirales</taxon>
        <taxon>Lachnospiraceae</taxon>
        <taxon>Enterocloster</taxon>
    </lineage>
</organism>
<dbReference type="Proteomes" id="UP000647491">
    <property type="component" value="Unassembled WGS sequence"/>
</dbReference>